<keyword evidence="4" id="KW-0812">Transmembrane</keyword>
<keyword evidence="5" id="KW-1133">Transmembrane helix</keyword>
<dbReference type="Pfam" id="PF01899">
    <property type="entry name" value="MNHE"/>
    <property type="match status" value="1"/>
</dbReference>
<sequence>MIRLIPHPFLGLALLALWLLLTQSVSPGQILLGAAASLIGMQAYAALDAGPSGRLRVRLIFKLAGLVAADIARSNLAVAAVILFRQPDRVAGFIRVPIALKNRQALAMLALIVTATPGTLWVDFDRRNGTLLLHVLDLVDEEVWVRLIKDRYEALLMEIFEA</sequence>
<protein>
    <submittedName>
        <fullName evidence="7">Na(+)/H(+) antiporter subunit E</fullName>
    </submittedName>
</protein>
<comment type="subcellular location">
    <subcellularLocation>
        <location evidence="1">Cell membrane</location>
        <topology evidence="1">Multi-pass membrane protein</topology>
    </subcellularLocation>
</comment>
<gene>
    <name evidence="7" type="primary">mrpE</name>
    <name evidence="7" type="ORF">SPHI_04320</name>
</gene>
<evidence type="ECO:0000256" key="1">
    <source>
        <dbReference type="ARBA" id="ARBA00004651"/>
    </source>
</evidence>
<dbReference type="NCBIfam" id="NF006520">
    <property type="entry name" value="PRK08965.1-4"/>
    <property type="match status" value="1"/>
</dbReference>
<proteinExistence type="inferred from homology"/>
<dbReference type="RefSeq" id="WP_076743264.1">
    <property type="nucleotide sequence ID" value="NZ_MPSB01000002.1"/>
</dbReference>
<keyword evidence="8" id="KW-1185">Reference proteome</keyword>
<dbReference type="AlphaFoldDB" id="A0A1V2EXS6"/>
<dbReference type="InterPro" id="IPR002758">
    <property type="entry name" value="Cation_antiport_E"/>
</dbReference>
<comment type="caution">
    <text evidence="7">The sequence shown here is derived from an EMBL/GenBank/DDBJ whole genome shotgun (WGS) entry which is preliminary data.</text>
</comment>
<dbReference type="GO" id="GO:0008324">
    <property type="term" value="F:monoatomic cation transmembrane transporter activity"/>
    <property type="evidence" value="ECO:0007669"/>
    <property type="project" value="InterPro"/>
</dbReference>
<name>A0A1V2EXS6_9SPHN</name>
<keyword evidence="3" id="KW-1003">Cell membrane</keyword>
<dbReference type="PANTHER" id="PTHR34584">
    <property type="entry name" value="NA(+)/H(+) ANTIPORTER SUBUNIT E1"/>
    <property type="match status" value="1"/>
</dbReference>
<dbReference type="EMBL" id="MPSB01000002">
    <property type="protein sequence ID" value="ONF96999.1"/>
    <property type="molecule type" value="Genomic_DNA"/>
</dbReference>
<dbReference type="PIRSF" id="PIRSF019239">
    <property type="entry name" value="MrpE"/>
    <property type="match status" value="1"/>
</dbReference>
<reference evidence="7 8" key="1">
    <citation type="submission" date="2016-11" db="EMBL/GenBank/DDBJ databases">
        <title>Genome sequence of Sphingomonas jeddahensis G39.</title>
        <authorList>
            <person name="Poehlein A."/>
            <person name="Wuebbeler J.H."/>
            <person name="Steinbuechel A."/>
            <person name="Daniel R."/>
        </authorList>
    </citation>
    <scope>NUCLEOTIDE SEQUENCE [LARGE SCALE GENOMIC DNA]</scope>
    <source>
        <strain evidence="7 8">G39</strain>
    </source>
</reference>
<keyword evidence="6" id="KW-0472">Membrane</keyword>
<evidence type="ECO:0000256" key="3">
    <source>
        <dbReference type="ARBA" id="ARBA00022475"/>
    </source>
</evidence>
<dbReference type="GO" id="GO:0005886">
    <property type="term" value="C:plasma membrane"/>
    <property type="evidence" value="ECO:0007669"/>
    <property type="project" value="UniProtKB-SubCell"/>
</dbReference>
<comment type="similarity">
    <text evidence="2">Belongs to the CPA3 antiporters (TC 2.A.63) subunit E family.</text>
</comment>
<dbReference type="Proteomes" id="UP000188729">
    <property type="component" value="Unassembled WGS sequence"/>
</dbReference>
<evidence type="ECO:0000313" key="7">
    <source>
        <dbReference type="EMBL" id="ONF96999.1"/>
    </source>
</evidence>
<evidence type="ECO:0000256" key="2">
    <source>
        <dbReference type="ARBA" id="ARBA00006228"/>
    </source>
</evidence>
<organism evidence="7 8">
    <name type="scientific">Sphingomonas jeddahensis</name>
    <dbReference type="NCBI Taxonomy" id="1915074"/>
    <lineage>
        <taxon>Bacteria</taxon>
        <taxon>Pseudomonadati</taxon>
        <taxon>Pseudomonadota</taxon>
        <taxon>Alphaproteobacteria</taxon>
        <taxon>Sphingomonadales</taxon>
        <taxon>Sphingomonadaceae</taxon>
        <taxon>Sphingomonas</taxon>
    </lineage>
</organism>
<evidence type="ECO:0000256" key="4">
    <source>
        <dbReference type="ARBA" id="ARBA00022692"/>
    </source>
</evidence>
<dbReference type="PANTHER" id="PTHR34584:SF1">
    <property type="entry name" value="NA(+)_H(+) ANTIPORTER SUBUNIT E1"/>
    <property type="match status" value="1"/>
</dbReference>
<evidence type="ECO:0000256" key="5">
    <source>
        <dbReference type="ARBA" id="ARBA00022989"/>
    </source>
</evidence>
<dbReference type="STRING" id="1915074.SPHI_04320"/>
<accession>A0A1V2EXS6</accession>
<dbReference type="OrthoDB" id="9807187at2"/>
<evidence type="ECO:0000313" key="8">
    <source>
        <dbReference type="Proteomes" id="UP000188729"/>
    </source>
</evidence>
<evidence type="ECO:0000256" key="6">
    <source>
        <dbReference type="ARBA" id="ARBA00023136"/>
    </source>
</evidence>